<comment type="caution">
    <text evidence="1">The sequence shown here is derived from an EMBL/GenBank/DDBJ whole genome shotgun (WGS) entry which is preliminary data.</text>
</comment>
<name>A0A0Q3VG31_9BACI</name>
<dbReference type="PATRIC" id="fig|1637975.4.peg.507"/>
<proteinExistence type="predicted"/>
<dbReference type="EMBL" id="LJIX01000006">
    <property type="protein sequence ID" value="KQL17875.1"/>
    <property type="molecule type" value="Genomic_DNA"/>
</dbReference>
<gene>
    <name evidence="1" type="ORF">AN957_04135</name>
</gene>
<protein>
    <submittedName>
        <fullName evidence="1">Uncharacterized protein</fullName>
    </submittedName>
</protein>
<evidence type="ECO:0000313" key="2">
    <source>
        <dbReference type="Proteomes" id="UP000050996"/>
    </source>
</evidence>
<keyword evidence="2" id="KW-1185">Reference proteome</keyword>
<sequence length="69" mass="7893">MIYPTVICKRGKVHGVRNESACICGAQYRDEALTNRKVLYRSILFRDIHLINCRKCKLELKKIGGKSSP</sequence>
<accession>A0A0Q3VG31</accession>
<reference evidence="1 2" key="1">
    <citation type="submission" date="2015-09" db="EMBL/GenBank/DDBJ databases">
        <title>Genome sequencing project for genomic taxonomy and phylogenomics of Bacillus-like bacteria.</title>
        <authorList>
            <person name="Liu B."/>
            <person name="Wang J."/>
            <person name="Zhu Y."/>
            <person name="Liu G."/>
            <person name="Chen Q."/>
            <person name="Chen Z."/>
            <person name="Lan J."/>
            <person name="Che J."/>
            <person name="Ge C."/>
            <person name="Shi H."/>
            <person name="Pan Z."/>
            <person name="Liu X."/>
        </authorList>
    </citation>
    <scope>NUCLEOTIDE SEQUENCE [LARGE SCALE GENOMIC DNA]</scope>
    <source>
        <strain evidence="1 2">FJAT-18043</strain>
    </source>
</reference>
<dbReference type="AlphaFoldDB" id="A0A0Q3VG31"/>
<dbReference type="STRING" id="1637975.AN957_04135"/>
<evidence type="ECO:0000313" key="1">
    <source>
        <dbReference type="EMBL" id="KQL17875.1"/>
    </source>
</evidence>
<dbReference type="Proteomes" id="UP000050996">
    <property type="component" value="Unassembled WGS sequence"/>
</dbReference>
<organism evidence="1 2">
    <name type="scientific">Cytobacillus solani</name>
    <dbReference type="NCBI Taxonomy" id="1637975"/>
    <lineage>
        <taxon>Bacteria</taxon>
        <taxon>Bacillati</taxon>
        <taxon>Bacillota</taxon>
        <taxon>Bacilli</taxon>
        <taxon>Bacillales</taxon>
        <taxon>Bacillaceae</taxon>
        <taxon>Cytobacillus</taxon>
    </lineage>
</organism>